<dbReference type="OrthoDB" id="9795766at2"/>
<dbReference type="RefSeq" id="WP_092038479.1">
    <property type="nucleotide sequence ID" value="NZ_FOOK01000015.1"/>
</dbReference>
<dbReference type="GO" id="GO:0003677">
    <property type="term" value="F:DNA binding"/>
    <property type="evidence" value="ECO:0007669"/>
    <property type="project" value="InterPro"/>
</dbReference>
<dbReference type="STRING" id="201973.SAMN04488025_11550"/>
<accession>A0A1I2P1C2</accession>
<protein>
    <submittedName>
        <fullName evidence="2">Antitoxin MazE</fullName>
    </submittedName>
</protein>
<evidence type="ECO:0000259" key="1">
    <source>
        <dbReference type="Pfam" id="PF04014"/>
    </source>
</evidence>
<dbReference type="InterPro" id="IPR037914">
    <property type="entry name" value="SpoVT-AbrB_sf"/>
</dbReference>
<feature type="domain" description="SpoVT-AbrB" evidence="1">
    <location>
        <begin position="5"/>
        <end position="30"/>
    </location>
</feature>
<dbReference type="InterPro" id="IPR007159">
    <property type="entry name" value="SpoVT-AbrB_dom"/>
</dbReference>
<reference evidence="2 3" key="1">
    <citation type="submission" date="2016-10" db="EMBL/GenBank/DDBJ databases">
        <authorList>
            <person name="de Groot N.N."/>
        </authorList>
    </citation>
    <scope>NUCLEOTIDE SEQUENCE [LARGE SCALE GENOMIC DNA]</scope>
    <source>
        <strain evidence="2 3">DSM 44945</strain>
    </source>
</reference>
<dbReference type="Proteomes" id="UP000198661">
    <property type="component" value="Unassembled WGS sequence"/>
</dbReference>
<name>A0A1I2P1C2_9BACL</name>
<sequence>MTARVQKWGNSLAVRIPSHIAKETGIHQGSWVPKKKKPTLHMKFDVCAEGHERL</sequence>
<keyword evidence="3" id="KW-1185">Reference proteome</keyword>
<gene>
    <name evidence="2" type="ORF">SAMN04488025_11550</name>
</gene>
<dbReference type="Pfam" id="PF04014">
    <property type="entry name" value="MazE_antitoxin"/>
    <property type="match status" value="1"/>
</dbReference>
<organism evidence="2 3">
    <name type="scientific">Planifilum fulgidum</name>
    <dbReference type="NCBI Taxonomy" id="201973"/>
    <lineage>
        <taxon>Bacteria</taxon>
        <taxon>Bacillati</taxon>
        <taxon>Bacillota</taxon>
        <taxon>Bacilli</taxon>
        <taxon>Bacillales</taxon>
        <taxon>Thermoactinomycetaceae</taxon>
        <taxon>Planifilum</taxon>
    </lineage>
</organism>
<proteinExistence type="predicted"/>
<dbReference type="Gene3D" id="2.10.260.10">
    <property type="match status" value="1"/>
</dbReference>
<dbReference type="EMBL" id="FOOK01000015">
    <property type="protein sequence ID" value="SFG09952.1"/>
    <property type="molecule type" value="Genomic_DNA"/>
</dbReference>
<dbReference type="AlphaFoldDB" id="A0A1I2P1C2"/>
<dbReference type="SUPFAM" id="SSF89447">
    <property type="entry name" value="AbrB/MazE/MraZ-like"/>
    <property type="match status" value="1"/>
</dbReference>
<evidence type="ECO:0000313" key="2">
    <source>
        <dbReference type="EMBL" id="SFG09952.1"/>
    </source>
</evidence>
<evidence type="ECO:0000313" key="3">
    <source>
        <dbReference type="Proteomes" id="UP000198661"/>
    </source>
</evidence>